<dbReference type="PROSITE" id="PS00074">
    <property type="entry name" value="GLFV_DEHYDROGENASE"/>
    <property type="match status" value="1"/>
</dbReference>
<feature type="binding site" evidence="8">
    <location>
        <position position="229"/>
    </location>
    <ligand>
        <name>NAD(+)</name>
        <dbReference type="ChEBI" id="CHEBI:57540"/>
    </ligand>
</feature>
<comment type="catalytic activity">
    <reaction evidence="4">
        <text>L-glutamate + NAD(+) + H2O = 2-oxoglutarate + NH4(+) + NADH + H(+)</text>
        <dbReference type="Rhea" id="RHEA:15133"/>
        <dbReference type="ChEBI" id="CHEBI:15377"/>
        <dbReference type="ChEBI" id="CHEBI:15378"/>
        <dbReference type="ChEBI" id="CHEBI:16810"/>
        <dbReference type="ChEBI" id="CHEBI:28938"/>
        <dbReference type="ChEBI" id="CHEBI:29985"/>
        <dbReference type="ChEBI" id="CHEBI:57540"/>
        <dbReference type="ChEBI" id="CHEBI:57945"/>
        <dbReference type="EC" id="1.4.1.3"/>
    </reaction>
</comment>
<comment type="similarity">
    <text evidence="1 6 10">Belongs to the Glu/Leu/Phe/Val dehydrogenases family.</text>
</comment>
<feature type="binding site" evidence="8">
    <location>
        <position position="389"/>
    </location>
    <ligand>
        <name>substrate</name>
    </ligand>
</feature>
<evidence type="ECO:0000256" key="6">
    <source>
        <dbReference type="PIRNR" id="PIRNR000185"/>
    </source>
</evidence>
<feature type="binding site" evidence="8">
    <location>
        <position position="110"/>
    </location>
    <ligand>
        <name>substrate</name>
    </ligand>
</feature>
<feature type="binding site" evidence="8">
    <location>
        <position position="261"/>
    </location>
    <ligand>
        <name>NAD(+)</name>
        <dbReference type="ChEBI" id="CHEBI:57540"/>
    </ligand>
</feature>
<evidence type="ECO:0000256" key="8">
    <source>
        <dbReference type="PIRSR" id="PIRSR000185-2"/>
    </source>
</evidence>
<dbReference type="SUPFAM" id="SSF51735">
    <property type="entry name" value="NAD(P)-binding Rossmann-fold domains"/>
    <property type="match status" value="1"/>
</dbReference>
<evidence type="ECO:0000256" key="3">
    <source>
        <dbReference type="ARBA" id="ARBA00023027"/>
    </source>
</evidence>
<organism evidence="12 13">
    <name type="scientific">Micractinium conductrix</name>
    <dbReference type="NCBI Taxonomy" id="554055"/>
    <lineage>
        <taxon>Eukaryota</taxon>
        <taxon>Viridiplantae</taxon>
        <taxon>Chlorophyta</taxon>
        <taxon>core chlorophytes</taxon>
        <taxon>Trebouxiophyceae</taxon>
        <taxon>Chlorellales</taxon>
        <taxon>Chlorellaceae</taxon>
        <taxon>Chlorella clade</taxon>
        <taxon>Micractinium</taxon>
    </lineage>
</organism>
<comment type="catalytic activity">
    <reaction evidence="5">
        <text>L-glutamate + NADP(+) + H2O = 2-oxoglutarate + NH4(+) + NADPH + H(+)</text>
        <dbReference type="Rhea" id="RHEA:11612"/>
        <dbReference type="ChEBI" id="CHEBI:15377"/>
        <dbReference type="ChEBI" id="CHEBI:15378"/>
        <dbReference type="ChEBI" id="CHEBI:16810"/>
        <dbReference type="ChEBI" id="CHEBI:28938"/>
        <dbReference type="ChEBI" id="CHEBI:29985"/>
        <dbReference type="ChEBI" id="CHEBI:57783"/>
        <dbReference type="ChEBI" id="CHEBI:58349"/>
        <dbReference type="EC" id="1.4.1.3"/>
    </reaction>
</comment>
<reference evidence="12 13" key="1">
    <citation type="journal article" date="2018" name="Plant J.">
        <title>Genome sequences of Chlorella sorokiniana UTEX 1602 and Micractinium conductrix SAG 241.80: implications to maltose excretion by a green alga.</title>
        <authorList>
            <person name="Arriola M.B."/>
            <person name="Velmurugan N."/>
            <person name="Zhang Y."/>
            <person name="Plunkett M.H."/>
            <person name="Hondzo H."/>
            <person name="Barney B.M."/>
        </authorList>
    </citation>
    <scope>NUCLEOTIDE SEQUENCE [LARGE SCALE GENOMIC DNA]</scope>
    <source>
        <strain evidence="12 13">SAG 241.80</strain>
    </source>
</reference>
<dbReference type="InterPro" id="IPR033922">
    <property type="entry name" value="NAD_bind_Glu_DH"/>
</dbReference>
<sequence length="455" mass="48385">MTVPPIDLPRADVDMQVGDCWLVGAEGGPAATSARKATLTPRPPSSHADNTNKFICEALDHLDLPPAMRRLLLAPQREVSVQLTIQRDNGELATYHAYRVQHDNSRGPYKGGLRFAPEVDIDDVRSLASLMTWKTAVMDIPFGGGKGGISVDPKALSQRELEVLTRKLVQALRPVLGPHTDIPAPDMNTGAREMAWFFDEYSKTAGFTPGIVTGKPLWLHGSLGREAATGRGTVFAIRELLRAQGAGGIAGKTFVIQGFGNVGSWAARILHEQGGHVVAVADALGATSAEAGLDVPALVQHLAAGGSLAAFPGGTPIPKDSILTVPCHVLIPAAVGGVITEANAGALQCQVVAEAANGPITPEGDAVLRRRGIPVLPDIYCNGGGVTVSYFEWVQNLQNYRWTEEEVNAKLDRVMTDAFRGIWELAAAEQLALRTAAFVIALQRVAQARANRGFD</sequence>
<dbReference type="PANTHER" id="PTHR11606">
    <property type="entry name" value="GLUTAMATE DEHYDROGENASE"/>
    <property type="match status" value="1"/>
</dbReference>
<dbReference type="STRING" id="554055.A0A2P6VEL2"/>
<evidence type="ECO:0000259" key="11">
    <source>
        <dbReference type="SMART" id="SM00839"/>
    </source>
</evidence>
<feature type="active site" description="Proton donor" evidence="7">
    <location>
        <position position="146"/>
    </location>
</feature>
<protein>
    <recommendedName>
        <fullName evidence="6">Glutamate dehydrogenase</fullName>
    </recommendedName>
</protein>
<dbReference type="SMART" id="SM00839">
    <property type="entry name" value="ELFV_dehydrog"/>
    <property type="match status" value="1"/>
</dbReference>
<dbReference type="GO" id="GO:0006538">
    <property type="term" value="P:L-glutamate catabolic process"/>
    <property type="evidence" value="ECO:0007669"/>
    <property type="project" value="TreeGrafter"/>
</dbReference>
<evidence type="ECO:0000256" key="2">
    <source>
        <dbReference type="ARBA" id="ARBA00023002"/>
    </source>
</evidence>
<dbReference type="GO" id="GO:0004352">
    <property type="term" value="F:glutamate dehydrogenase (NAD+) activity"/>
    <property type="evidence" value="ECO:0007669"/>
    <property type="project" value="TreeGrafter"/>
</dbReference>
<dbReference type="AlphaFoldDB" id="A0A2P6VEL2"/>
<dbReference type="EMBL" id="LHPF02000010">
    <property type="protein sequence ID" value="PSC72533.1"/>
    <property type="molecule type" value="Genomic_DNA"/>
</dbReference>
<dbReference type="GO" id="GO:0005739">
    <property type="term" value="C:mitochondrion"/>
    <property type="evidence" value="ECO:0007669"/>
    <property type="project" value="TreeGrafter"/>
</dbReference>
<comment type="caution">
    <text evidence="12">The sequence shown here is derived from an EMBL/GenBank/DDBJ whole genome shotgun (WGS) entry which is preliminary data.</text>
</comment>
<dbReference type="Gene3D" id="3.40.50.10860">
    <property type="entry name" value="Leucine Dehydrogenase, chain A, domain 1"/>
    <property type="match status" value="1"/>
</dbReference>
<feature type="binding site" evidence="8">
    <location>
        <position position="134"/>
    </location>
    <ligand>
        <name>substrate</name>
    </ligand>
</feature>
<keyword evidence="3 8" id="KW-0520">NAD</keyword>
<dbReference type="Pfam" id="PF02812">
    <property type="entry name" value="ELFV_dehydrog_N"/>
    <property type="match status" value="1"/>
</dbReference>
<keyword evidence="13" id="KW-1185">Reference proteome</keyword>
<keyword evidence="2 6" id="KW-0560">Oxidoreductase</keyword>
<dbReference type="CDD" id="cd01076">
    <property type="entry name" value="NAD_bind_1_Glu_DH"/>
    <property type="match status" value="1"/>
</dbReference>
<dbReference type="Gene3D" id="3.40.50.720">
    <property type="entry name" value="NAD(P)-binding Rossmann-like Domain"/>
    <property type="match status" value="1"/>
</dbReference>
<dbReference type="InterPro" id="IPR033524">
    <property type="entry name" value="Glu/Leu/Phe/Val_DH_AS"/>
</dbReference>
<evidence type="ECO:0000256" key="9">
    <source>
        <dbReference type="PIRSR" id="PIRSR000185-3"/>
    </source>
</evidence>
<gene>
    <name evidence="12" type="ORF">C2E20_4238</name>
</gene>
<evidence type="ECO:0000256" key="5">
    <source>
        <dbReference type="ARBA" id="ARBA00048577"/>
    </source>
</evidence>
<evidence type="ECO:0000313" key="12">
    <source>
        <dbReference type="EMBL" id="PSC72533.1"/>
    </source>
</evidence>
<evidence type="ECO:0000313" key="13">
    <source>
        <dbReference type="Proteomes" id="UP000239649"/>
    </source>
</evidence>
<name>A0A2P6VEL2_9CHLO</name>
<keyword evidence="8" id="KW-0547">Nucleotide-binding</keyword>
<feature type="domain" description="Glutamate/phenylalanine/leucine/valine/L-tryptophan dehydrogenase C-terminal" evidence="11">
    <location>
        <begin position="222"/>
        <end position="453"/>
    </location>
</feature>
<accession>A0A2P6VEL2</accession>
<evidence type="ECO:0000256" key="4">
    <source>
        <dbReference type="ARBA" id="ARBA00047867"/>
    </source>
</evidence>
<dbReference type="OrthoDB" id="6718861at2759"/>
<evidence type="ECO:0000256" key="1">
    <source>
        <dbReference type="ARBA" id="ARBA00006382"/>
    </source>
</evidence>
<dbReference type="PANTHER" id="PTHR11606:SF24">
    <property type="entry name" value="NAD-SPECIFIC GLUTAMATE DEHYDROGENASE"/>
    <property type="match status" value="1"/>
</dbReference>
<dbReference type="Pfam" id="PF00208">
    <property type="entry name" value="ELFV_dehydrog"/>
    <property type="match status" value="1"/>
</dbReference>
<evidence type="ECO:0000256" key="10">
    <source>
        <dbReference type="RuleBase" id="RU004417"/>
    </source>
</evidence>
<dbReference type="SUPFAM" id="SSF53223">
    <property type="entry name" value="Aminoacid dehydrogenase-like, N-terminal domain"/>
    <property type="match status" value="1"/>
</dbReference>
<dbReference type="Proteomes" id="UP000239649">
    <property type="component" value="Unassembled WGS sequence"/>
</dbReference>
<dbReference type="InterPro" id="IPR006095">
    <property type="entry name" value="Glu/Leu/Phe/Val/Trp_DH"/>
</dbReference>
<feature type="site" description="Important for catalysis" evidence="9">
    <location>
        <position position="186"/>
    </location>
</feature>
<dbReference type="InterPro" id="IPR006096">
    <property type="entry name" value="Glu/Leu/Phe/Val/Trp_DH_C"/>
</dbReference>
<dbReference type="PIRSF" id="PIRSF000185">
    <property type="entry name" value="Glu_DH"/>
    <property type="match status" value="1"/>
</dbReference>
<dbReference type="InterPro" id="IPR006097">
    <property type="entry name" value="Glu/Leu/Phe/Val/Trp_DH_dimer"/>
</dbReference>
<evidence type="ECO:0000256" key="7">
    <source>
        <dbReference type="PIRSR" id="PIRSR000185-1"/>
    </source>
</evidence>
<proteinExistence type="inferred from homology"/>
<dbReference type="InterPro" id="IPR036291">
    <property type="entry name" value="NAD(P)-bd_dom_sf"/>
</dbReference>
<dbReference type="InterPro" id="IPR014362">
    <property type="entry name" value="Glu_DH"/>
</dbReference>
<dbReference type="PRINTS" id="PR00082">
    <property type="entry name" value="GLFDHDRGNASE"/>
</dbReference>
<dbReference type="InterPro" id="IPR046346">
    <property type="entry name" value="Aminoacid_DH-like_N_sf"/>
</dbReference>
<dbReference type="GO" id="GO:0000166">
    <property type="term" value="F:nucleotide binding"/>
    <property type="evidence" value="ECO:0007669"/>
    <property type="project" value="UniProtKB-KW"/>
</dbReference>